<reference evidence="1" key="1">
    <citation type="submission" date="2015-04" db="EMBL/GenBank/DDBJ databases">
        <title>Identification and analysis of an apple stem groove virus complete genomic sequence from Korla fragrant pear.</title>
        <authorList>
            <person name="Sun X."/>
            <person name="Niu J."/>
        </authorList>
    </citation>
    <scope>NUCLEOTIDE SEQUENCE</scope>
    <source>
        <strain evidence="1">ASGV_kfp</strain>
    </source>
</reference>
<accession>A0A0N9E511</accession>
<name>A0A0N9E511_9VIRU</name>
<dbReference type="GO" id="GO:0019028">
    <property type="term" value="C:viral capsid"/>
    <property type="evidence" value="ECO:0007669"/>
    <property type="project" value="UniProtKB-KW"/>
</dbReference>
<protein>
    <submittedName>
        <fullName evidence="1">Coat protein</fullName>
    </submittedName>
</protein>
<gene>
    <name evidence="1" type="primary">CP</name>
</gene>
<keyword evidence="1" id="KW-0946">Virion</keyword>
<dbReference type="EMBL" id="KR106996">
    <property type="protein sequence ID" value="ALF38089.1"/>
    <property type="molecule type" value="Genomic_RNA"/>
</dbReference>
<sequence length="39" mass="4744">MKKFTSQISKWLTKLSERTFVQRVLPRSGSKGFQFRYYI</sequence>
<evidence type="ECO:0000313" key="1">
    <source>
        <dbReference type="EMBL" id="ALF38089.1"/>
    </source>
</evidence>
<organism evidence="1">
    <name type="scientific">Capillovirus mali</name>
    <dbReference type="NCBI Taxonomy" id="28347"/>
    <lineage>
        <taxon>Viruses</taxon>
        <taxon>Riboviria</taxon>
        <taxon>Orthornavirae</taxon>
        <taxon>Kitrinoviricota</taxon>
        <taxon>Alsuviricetes</taxon>
        <taxon>Tymovirales</taxon>
        <taxon>Betaflexiviridae</taxon>
        <taxon>Trivirinae</taxon>
        <taxon>Capillovirus</taxon>
    </lineage>
</organism>
<proteinExistence type="predicted"/>
<keyword evidence="1" id="KW-0167">Capsid protein</keyword>